<reference evidence="1 2" key="1">
    <citation type="submission" date="2018-12" db="EMBL/GenBank/DDBJ databases">
        <title>Draft genome sequence of Embleya hyalina NBRC 13850T.</title>
        <authorList>
            <person name="Komaki H."/>
            <person name="Hosoyama A."/>
            <person name="Kimura A."/>
            <person name="Ichikawa N."/>
            <person name="Tamura T."/>
        </authorList>
    </citation>
    <scope>NUCLEOTIDE SEQUENCE [LARGE SCALE GENOMIC DNA]</scope>
    <source>
        <strain evidence="1 2">NBRC 13850</strain>
    </source>
</reference>
<evidence type="ECO:0000313" key="1">
    <source>
        <dbReference type="EMBL" id="GCE00915.1"/>
    </source>
</evidence>
<organism evidence="1 2">
    <name type="scientific">Embleya hyalina</name>
    <dbReference type="NCBI Taxonomy" id="516124"/>
    <lineage>
        <taxon>Bacteria</taxon>
        <taxon>Bacillati</taxon>
        <taxon>Actinomycetota</taxon>
        <taxon>Actinomycetes</taxon>
        <taxon>Kitasatosporales</taxon>
        <taxon>Streptomycetaceae</taxon>
        <taxon>Embleya</taxon>
    </lineage>
</organism>
<proteinExistence type="predicted"/>
<protein>
    <submittedName>
        <fullName evidence="1">Uncharacterized protein</fullName>
    </submittedName>
</protein>
<sequence length="102" mass="10341">MGPEQAAHAARRHAEQVGEFNVGGTGFPCRVEGVGYAGVGFLVYLPSEDVCVGTGFETVLNTAMGGADAERPGQALTSLARIGPGGRAPARFGAVTHAIGRS</sequence>
<dbReference type="AlphaFoldDB" id="A0A401Z1Z8"/>
<evidence type="ECO:0000313" key="2">
    <source>
        <dbReference type="Proteomes" id="UP000286931"/>
    </source>
</evidence>
<dbReference type="Proteomes" id="UP000286931">
    <property type="component" value="Unassembled WGS sequence"/>
</dbReference>
<keyword evidence="2" id="KW-1185">Reference proteome</keyword>
<accession>A0A401Z1Z8</accession>
<gene>
    <name evidence="1" type="ORF">EHYA_08642</name>
</gene>
<dbReference type="EMBL" id="BIFH01000043">
    <property type="protein sequence ID" value="GCE00915.1"/>
    <property type="molecule type" value="Genomic_DNA"/>
</dbReference>
<name>A0A401Z1Z8_9ACTN</name>
<comment type="caution">
    <text evidence="1">The sequence shown here is derived from an EMBL/GenBank/DDBJ whole genome shotgun (WGS) entry which is preliminary data.</text>
</comment>